<accession>A0ABW6ZN83</accession>
<reference evidence="4 5" key="1">
    <citation type="submission" date="2024-02" db="EMBL/GenBank/DDBJ databases">
        <title>Expansion and revision of Xanthobacter and proposal of Roseixanthobacter gen. nov.</title>
        <authorList>
            <person name="Soltysiak M.P.M."/>
            <person name="Jalihal A."/>
            <person name="Ory A."/>
            <person name="Chrisophersen C."/>
            <person name="Lee A.D."/>
            <person name="Boulton J."/>
            <person name="Springer M."/>
        </authorList>
    </citation>
    <scope>NUCLEOTIDE SEQUENCE [LARGE SCALE GENOMIC DNA]</scope>
    <source>
        <strain evidence="4 5">CB5</strain>
    </source>
</reference>
<evidence type="ECO:0000256" key="2">
    <source>
        <dbReference type="ARBA" id="ARBA00023002"/>
    </source>
</evidence>
<dbReference type="EMBL" id="JBAFUR010000010">
    <property type="protein sequence ID" value="MFG1255312.1"/>
    <property type="molecule type" value="Genomic_DNA"/>
</dbReference>
<evidence type="ECO:0000313" key="4">
    <source>
        <dbReference type="EMBL" id="MFG1255312.1"/>
    </source>
</evidence>
<dbReference type="CDD" id="cd05374">
    <property type="entry name" value="17beta-HSD-like_SDR_c"/>
    <property type="match status" value="1"/>
</dbReference>
<comment type="caution">
    <text evidence="4">The sequence shown here is derived from an EMBL/GenBank/DDBJ whole genome shotgun (WGS) entry which is preliminary data.</text>
</comment>
<dbReference type="InterPro" id="IPR051911">
    <property type="entry name" value="SDR_oxidoreductase"/>
</dbReference>
<protein>
    <submittedName>
        <fullName evidence="4">Oxidoreductase</fullName>
    </submittedName>
</protein>
<dbReference type="PANTHER" id="PTHR43976:SF16">
    <property type="entry name" value="SHORT-CHAIN DEHYDROGENASE_REDUCTASE FAMILY PROTEIN"/>
    <property type="match status" value="1"/>
</dbReference>
<keyword evidence="2" id="KW-0560">Oxidoreductase</keyword>
<sequence>MSTPAPLTWFITGCDSGMGYAFAEVALEHGETVVATARDTANLADLVMRFGDRVIALEMNVTRPDQIAAAVAEAQRRTGGIDVLVNNAGYGLMAAAEETTPDEYRPLFDVNFFGLAEVTRAVLPGMRSRGRGHIMNTSSSGGYSASPGFAFYAATKYAVEGFSDALAQEVAVFGIKVTILEPGSIRTRFAGASLQRPRHPIAAYQSGATKTTLDRMNARDGQQPNDPRKVGEVLLKIARMPDPPGRLPLGEDSLDRLRRKAAAVANEFETFADISLSVAFKA</sequence>
<dbReference type="PRINTS" id="PR00081">
    <property type="entry name" value="GDHRDH"/>
</dbReference>
<dbReference type="PROSITE" id="PS00061">
    <property type="entry name" value="ADH_SHORT"/>
    <property type="match status" value="1"/>
</dbReference>
<dbReference type="Proteomes" id="UP001604043">
    <property type="component" value="Unassembled WGS sequence"/>
</dbReference>
<evidence type="ECO:0000313" key="5">
    <source>
        <dbReference type="Proteomes" id="UP001604043"/>
    </source>
</evidence>
<evidence type="ECO:0000256" key="1">
    <source>
        <dbReference type="ARBA" id="ARBA00006484"/>
    </source>
</evidence>
<dbReference type="RefSeq" id="WP_394010234.1">
    <property type="nucleotide sequence ID" value="NZ_JBAFUR010000010.1"/>
</dbReference>
<comment type="similarity">
    <text evidence="1 3">Belongs to the short-chain dehydrogenases/reductases (SDR) family.</text>
</comment>
<name>A0ABW6ZN83_9HYPH</name>
<dbReference type="Pfam" id="PF00106">
    <property type="entry name" value="adh_short"/>
    <property type="match status" value="1"/>
</dbReference>
<dbReference type="NCBIfam" id="NF004824">
    <property type="entry name" value="PRK06180.1"/>
    <property type="match status" value="1"/>
</dbReference>
<dbReference type="InterPro" id="IPR020904">
    <property type="entry name" value="Sc_DH/Rdtase_CS"/>
</dbReference>
<gene>
    <name evidence="4" type="ORF">V5F30_24085</name>
</gene>
<proteinExistence type="inferred from homology"/>
<dbReference type="PRINTS" id="PR00080">
    <property type="entry name" value="SDRFAMILY"/>
</dbReference>
<dbReference type="Gene3D" id="3.40.50.720">
    <property type="entry name" value="NAD(P)-binding Rossmann-like Domain"/>
    <property type="match status" value="1"/>
</dbReference>
<dbReference type="PANTHER" id="PTHR43976">
    <property type="entry name" value="SHORT CHAIN DEHYDROGENASE"/>
    <property type="match status" value="1"/>
</dbReference>
<organism evidence="4 5">
    <name type="scientific">Xanthobacter aminoxidans</name>
    <dbReference type="NCBI Taxonomy" id="186280"/>
    <lineage>
        <taxon>Bacteria</taxon>
        <taxon>Pseudomonadati</taxon>
        <taxon>Pseudomonadota</taxon>
        <taxon>Alphaproteobacteria</taxon>
        <taxon>Hyphomicrobiales</taxon>
        <taxon>Xanthobacteraceae</taxon>
        <taxon>Xanthobacter</taxon>
    </lineage>
</organism>
<evidence type="ECO:0000256" key="3">
    <source>
        <dbReference type="RuleBase" id="RU000363"/>
    </source>
</evidence>
<dbReference type="SUPFAM" id="SSF51735">
    <property type="entry name" value="NAD(P)-binding Rossmann-fold domains"/>
    <property type="match status" value="1"/>
</dbReference>
<dbReference type="InterPro" id="IPR002347">
    <property type="entry name" value="SDR_fam"/>
</dbReference>
<dbReference type="InterPro" id="IPR036291">
    <property type="entry name" value="NAD(P)-bd_dom_sf"/>
</dbReference>
<keyword evidence="5" id="KW-1185">Reference proteome</keyword>